<reference evidence="1" key="1">
    <citation type="journal article" date="2023" name="Plant J.">
        <title>The genome of the king protea, Protea cynaroides.</title>
        <authorList>
            <person name="Chang J."/>
            <person name="Duong T.A."/>
            <person name="Schoeman C."/>
            <person name="Ma X."/>
            <person name="Roodt D."/>
            <person name="Barker N."/>
            <person name="Li Z."/>
            <person name="Van de Peer Y."/>
            <person name="Mizrachi E."/>
        </authorList>
    </citation>
    <scope>NUCLEOTIDE SEQUENCE</scope>
    <source>
        <tissue evidence="1">Young leaves</tissue>
    </source>
</reference>
<dbReference type="OrthoDB" id="300580at2759"/>
<comment type="caution">
    <text evidence="1">The sequence shown here is derived from an EMBL/GenBank/DDBJ whole genome shotgun (WGS) entry which is preliminary data.</text>
</comment>
<dbReference type="AlphaFoldDB" id="A0A9Q0KLT2"/>
<sequence length="195" mass="21316">MGFIFINFSGVLVVSSYGAASKTTSGLRIDVLVWFILAIGLSWDVDGTFVLATLGVDDGPNPFIVPRTIVAWGIDMSHDDAYEETMNVDFDWVAINKMKLQQEVLFNDGLEAWPPPRVRVAPPEVEVAEVAGIELGQEALVDINTKMEGPSTAPPWGPITLNSLYDRMNVILLEMQKRPATTGVCYEELDSAALA</sequence>
<evidence type="ECO:0000313" key="1">
    <source>
        <dbReference type="EMBL" id="KAJ4972887.1"/>
    </source>
</evidence>
<evidence type="ECO:0000313" key="2">
    <source>
        <dbReference type="Proteomes" id="UP001141806"/>
    </source>
</evidence>
<name>A0A9Q0KLT2_9MAGN</name>
<organism evidence="1 2">
    <name type="scientific">Protea cynaroides</name>
    <dbReference type="NCBI Taxonomy" id="273540"/>
    <lineage>
        <taxon>Eukaryota</taxon>
        <taxon>Viridiplantae</taxon>
        <taxon>Streptophyta</taxon>
        <taxon>Embryophyta</taxon>
        <taxon>Tracheophyta</taxon>
        <taxon>Spermatophyta</taxon>
        <taxon>Magnoliopsida</taxon>
        <taxon>Proteales</taxon>
        <taxon>Proteaceae</taxon>
        <taxon>Protea</taxon>
    </lineage>
</organism>
<protein>
    <submittedName>
        <fullName evidence="1">Uncharacterized protein</fullName>
    </submittedName>
</protein>
<gene>
    <name evidence="1" type="ORF">NE237_006061</name>
</gene>
<dbReference type="EMBL" id="JAMYWD010000004">
    <property type="protein sequence ID" value="KAJ4972887.1"/>
    <property type="molecule type" value="Genomic_DNA"/>
</dbReference>
<proteinExistence type="predicted"/>
<accession>A0A9Q0KLT2</accession>
<keyword evidence="2" id="KW-1185">Reference proteome</keyword>
<dbReference type="Proteomes" id="UP001141806">
    <property type="component" value="Unassembled WGS sequence"/>
</dbReference>